<feature type="transmembrane region" description="Helical" evidence="1">
    <location>
        <begin position="23"/>
        <end position="43"/>
    </location>
</feature>
<evidence type="ECO:0000313" key="3">
    <source>
        <dbReference type="Proteomes" id="UP000228495"/>
    </source>
</evidence>
<name>A0A2H0BHX3_UNCKA</name>
<feature type="transmembrane region" description="Helical" evidence="1">
    <location>
        <begin position="119"/>
        <end position="140"/>
    </location>
</feature>
<keyword evidence="1" id="KW-0812">Transmembrane</keyword>
<dbReference type="Proteomes" id="UP000228495">
    <property type="component" value="Unassembled WGS sequence"/>
</dbReference>
<feature type="transmembrane region" description="Helical" evidence="1">
    <location>
        <begin position="152"/>
        <end position="169"/>
    </location>
</feature>
<evidence type="ECO:0000313" key="2">
    <source>
        <dbReference type="EMBL" id="PIP56618.1"/>
    </source>
</evidence>
<reference evidence="2 3" key="1">
    <citation type="submission" date="2017-09" db="EMBL/GenBank/DDBJ databases">
        <title>Depth-based differentiation of microbial function through sediment-hosted aquifers and enrichment of novel symbionts in the deep terrestrial subsurface.</title>
        <authorList>
            <person name="Probst A.J."/>
            <person name="Ladd B."/>
            <person name="Jarett J.K."/>
            <person name="Geller-Mcgrath D.E."/>
            <person name="Sieber C.M."/>
            <person name="Emerson J.B."/>
            <person name="Anantharaman K."/>
            <person name="Thomas B.C."/>
            <person name="Malmstrom R."/>
            <person name="Stieglmeier M."/>
            <person name="Klingl A."/>
            <person name="Woyke T."/>
            <person name="Ryan C.M."/>
            <person name="Banfield J.F."/>
        </authorList>
    </citation>
    <scope>NUCLEOTIDE SEQUENCE [LARGE SCALE GENOMIC DNA]</scope>
    <source>
        <strain evidence="2">CG22_combo_CG10-13_8_21_14_all_39_12</strain>
    </source>
</reference>
<dbReference type="EMBL" id="PCSU01000032">
    <property type="protein sequence ID" value="PIP56618.1"/>
    <property type="molecule type" value="Genomic_DNA"/>
</dbReference>
<sequence length="224" mass="25320">MDVNVLRELYSSPEETAFLLKTLHYLIGSFLLAYACVSIYTLLVKKEKNILSILRESLLVIAGLLLIVFFLLPNGIQVSFSLLPVDPIPRMYVLTGLYVTLIGISNMGYLLGKITRIQWSYLVSFGYSMVGLMFLSHTIIVTDGFSETLYVWGHRIVGYSFLVVGLLHVQGMFYKESTPLWISRVQVTLILLAAILFLVYVESVAGIHENHPLYSLLNSMVFLR</sequence>
<protein>
    <submittedName>
        <fullName evidence="2">Uncharacterized protein</fullName>
    </submittedName>
</protein>
<feature type="transmembrane region" description="Helical" evidence="1">
    <location>
        <begin position="50"/>
        <end position="72"/>
    </location>
</feature>
<gene>
    <name evidence="2" type="ORF">COX05_02110</name>
</gene>
<comment type="caution">
    <text evidence="2">The sequence shown here is derived from an EMBL/GenBank/DDBJ whole genome shotgun (WGS) entry which is preliminary data.</text>
</comment>
<dbReference type="AlphaFoldDB" id="A0A2H0BHX3"/>
<proteinExistence type="predicted"/>
<feature type="transmembrane region" description="Helical" evidence="1">
    <location>
        <begin position="92"/>
        <end position="112"/>
    </location>
</feature>
<accession>A0A2H0BHX3</accession>
<organism evidence="2 3">
    <name type="scientific">candidate division WWE3 bacterium CG22_combo_CG10-13_8_21_14_all_39_12</name>
    <dbReference type="NCBI Taxonomy" id="1975094"/>
    <lineage>
        <taxon>Bacteria</taxon>
        <taxon>Katanobacteria</taxon>
    </lineage>
</organism>
<keyword evidence="1" id="KW-1133">Transmembrane helix</keyword>
<evidence type="ECO:0000256" key="1">
    <source>
        <dbReference type="SAM" id="Phobius"/>
    </source>
</evidence>
<keyword evidence="1" id="KW-0472">Membrane</keyword>
<feature type="transmembrane region" description="Helical" evidence="1">
    <location>
        <begin position="181"/>
        <end position="201"/>
    </location>
</feature>